<gene>
    <name evidence="4" type="ORF">OCTVUL_1B023054</name>
</gene>
<dbReference type="PANTHER" id="PTHR12673">
    <property type="entry name" value="FACIOGENITAL DYSPLASIA PROTEIN"/>
    <property type="match status" value="1"/>
</dbReference>
<dbReference type="InterPro" id="IPR035899">
    <property type="entry name" value="DBL_dom_sf"/>
</dbReference>
<dbReference type="InterPro" id="IPR011993">
    <property type="entry name" value="PH-like_dom_sf"/>
</dbReference>
<proteinExistence type="predicted"/>
<dbReference type="GO" id="GO:0005737">
    <property type="term" value="C:cytoplasm"/>
    <property type="evidence" value="ECO:0007669"/>
    <property type="project" value="TreeGrafter"/>
</dbReference>
<feature type="region of interest" description="Disordered" evidence="1">
    <location>
        <begin position="437"/>
        <end position="477"/>
    </location>
</feature>
<accession>A0AA36BAD1</accession>
<dbReference type="Proteomes" id="UP001162480">
    <property type="component" value="Chromosome 11"/>
</dbReference>
<feature type="domain" description="PH" evidence="2">
    <location>
        <begin position="290"/>
        <end position="393"/>
    </location>
</feature>
<dbReference type="Pfam" id="PF00621">
    <property type="entry name" value="RhoGEF"/>
    <property type="match status" value="1"/>
</dbReference>
<dbReference type="GO" id="GO:0005085">
    <property type="term" value="F:guanyl-nucleotide exchange factor activity"/>
    <property type="evidence" value="ECO:0007669"/>
    <property type="project" value="InterPro"/>
</dbReference>
<dbReference type="PROSITE" id="PS50010">
    <property type="entry name" value="DH_2"/>
    <property type="match status" value="1"/>
</dbReference>
<dbReference type="CDD" id="cd00160">
    <property type="entry name" value="RhoGEF"/>
    <property type="match status" value="1"/>
</dbReference>
<dbReference type="SUPFAM" id="SSF48065">
    <property type="entry name" value="DBL homology domain (DH-domain)"/>
    <property type="match status" value="1"/>
</dbReference>
<dbReference type="EMBL" id="OX597824">
    <property type="protein sequence ID" value="CAI9730771.1"/>
    <property type="molecule type" value="Genomic_DNA"/>
</dbReference>
<evidence type="ECO:0000313" key="5">
    <source>
        <dbReference type="Proteomes" id="UP001162480"/>
    </source>
</evidence>
<evidence type="ECO:0000256" key="1">
    <source>
        <dbReference type="SAM" id="MobiDB-lite"/>
    </source>
</evidence>
<evidence type="ECO:0000259" key="2">
    <source>
        <dbReference type="PROSITE" id="PS50003"/>
    </source>
</evidence>
<evidence type="ECO:0000259" key="3">
    <source>
        <dbReference type="PROSITE" id="PS50010"/>
    </source>
</evidence>
<dbReference type="Pfam" id="PF00169">
    <property type="entry name" value="PH"/>
    <property type="match status" value="1"/>
</dbReference>
<dbReference type="InterPro" id="IPR001849">
    <property type="entry name" value="PH_domain"/>
</dbReference>
<dbReference type="SUPFAM" id="SSF50729">
    <property type="entry name" value="PH domain-like"/>
    <property type="match status" value="1"/>
</dbReference>
<organism evidence="4 5">
    <name type="scientific">Octopus vulgaris</name>
    <name type="common">Common octopus</name>
    <dbReference type="NCBI Taxonomy" id="6645"/>
    <lineage>
        <taxon>Eukaryota</taxon>
        <taxon>Metazoa</taxon>
        <taxon>Spiralia</taxon>
        <taxon>Lophotrochozoa</taxon>
        <taxon>Mollusca</taxon>
        <taxon>Cephalopoda</taxon>
        <taxon>Coleoidea</taxon>
        <taxon>Octopodiformes</taxon>
        <taxon>Octopoda</taxon>
        <taxon>Incirrata</taxon>
        <taxon>Octopodidae</taxon>
        <taxon>Octopus</taxon>
    </lineage>
</organism>
<keyword evidence="5" id="KW-1185">Reference proteome</keyword>
<sequence length="615" mass="71319">MKREKVTDGSHQSELLHHSIKYSIHFSILPCSFSTGCSDSLTVIMMSLRSRIQVLNEIAQEEKAEYRSPEERSKIAAFNEAKREKRRRKIIKEIFETEKTYQNLLDIIHRFFFFPLRFDCIIPEAVHNKLFSNIEQIQHVNIKLLDQMEQNTIGQAFLSLGPFLKLYSTYANNHTQALATFQEWLQKSSEFAEFIQNQEARPEVMGLKFNALLITPVQRVPRYKLLLEDLLEHTPTSHYDYHDLQEAAKEICNIAFHINEHIRQHENFQKMLSIQKSLGTTPKILSPGREFIREGALRKVARKGGKSHDRMFFLFSDMLIYAKPKLLDTCNSFNCCCVLPLRHCTIQRLFEDNKELHSGGMFQITCKEESLVLYSLDPAEVTNWIECLESAIKKLTENRQTLKKPSSNKVPLRGRTLLRQKKLDKKNSRKVRPTIQKSLLFTHDKDSPTSDVMESEVKESTPTPRSRSHSPFREPDAILDSSFKRKWEKEASEIEKQLSSELWSSSLTCPAGATSSHHDEMDSFMLVDEGLTENIGIDLMTPENNENINNNINNIDDTPQLPPQNNIREGRPRPLSQFFNASHEDPPPTRYKSLNSVFSSTRRRFQDRDQRCSLQ</sequence>
<dbReference type="Gene3D" id="1.20.900.10">
    <property type="entry name" value="Dbl homology (DH) domain"/>
    <property type="match status" value="1"/>
</dbReference>
<feature type="domain" description="DH" evidence="3">
    <location>
        <begin position="86"/>
        <end position="261"/>
    </location>
</feature>
<dbReference type="InterPro" id="IPR000219">
    <property type="entry name" value="DH_dom"/>
</dbReference>
<feature type="region of interest" description="Disordered" evidence="1">
    <location>
        <begin position="548"/>
        <end position="594"/>
    </location>
</feature>
<dbReference type="PROSITE" id="PS50003">
    <property type="entry name" value="PH_DOMAIN"/>
    <property type="match status" value="1"/>
</dbReference>
<dbReference type="InterPro" id="IPR051092">
    <property type="entry name" value="FYVE_RhoGEF_PH"/>
</dbReference>
<dbReference type="SMART" id="SM00233">
    <property type="entry name" value="PH"/>
    <property type="match status" value="1"/>
</dbReference>
<dbReference type="SMART" id="SM00325">
    <property type="entry name" value="RhoGEF"/>
    <property type="match status" value="1"/>
</dbReference>
<reference evidence="4" key="1">
    <citation type="submission" date="2023-08" db="EMBL/GenBank/DDBJ databases">
        <authorList>
            <person name="Alioto T."/>
            <person name="Alioto T."/>
            <person name="Gomez Garrido J."/>
        </authorList>
    </citation>
    <scope>NUCLEOTIDE SEQUENCE</scope>
</reference>
<protein>
    <submittedName>
        <fullName evidence="4">Rho guanine nucleotide exchange factor 39-like isoform X1</fullName>
    </submittedName>
</protein>
<dbReference type="PANTHER" id="PTHR12673:SF159">
    <property type="entry name" value="LD03170P"/>
    <property type="match status" value="1"/>
</dbReference>
<dbReference type="Gene3D" id="2.30.29.30">
    <property type="entry name" value="Pleckstrin-homology domain (PH domain)/Phosphotyrosine-binding domain (PTB)"/>
    <property type="match status" value="1"/>
</dbReference>
<name>A0AA36BAD1_OCTVU</name>
<dbReference type="AlphaFoldDB" id="A0AA36BAD1"/>
<evidence type="ECO:0000313" key="4">
    <source>
        <dbReference type="EMBL" id="CAI9730771.1"/>
    </source>
</evidence>